<dbReference type="AlphaFoldDB" id="A0A318TK10"/>
<evidence type="ECO:0000313" key="2">
    <source>
        <dbReference type="Proteomes" id="UP000247454"/>
    </source>
</evidence>
<gene>
    <name evidence="1" type="ORF">C7477_103138</name>
</gene>
<accession>A0A318TK10</accession>
<dbReference type="RefSeq" id="WP_110749093.1">
    <property type="nucleotide sequence ID" value="NZ_QJTF01000003.1"/>
</dbReference>
<protein>
    <submittedName>
        <fullName evidence="1">Uncharacterized protein</fullName>
    </submittedName>
</protein>
<reference evidence="1 2" key="1">
    <citation type="submission" date="2018-06" db="EMBL/GenBank/DDBJ databases">
        <title>Genomic Encyclopedia of Type Strains, Phase III (KMG-III): the genomes of soil and plant-associated and newly described type strains.</title>
        <authorList>
            <person name="Whitman W."/>
        </authorList>
    </citation>
    <scope>NUCLEOTIDE SEQUENCE [LARGE SCALE GENOMIC DNA]</scope>
    <source>
        <strain evidence="1 2">ORS 1419</strain>
    </source>
</reference>
<dbReference type="EMBL" id="QJTF01000003">
    <property type="protein sequence ID" value="PYE89630.1"/>
    <property type="molecule type" value="Genomic_DNA"/>
</dbReference>
<comment type="caution">
    <text evidence="1">The sequence shown here is derived from an EMBL/GenBank/DDBJ whole genome shotgun (WGS) entry which is preliminary data.</text>
</comment>
<evidence type="ECO:0000313" key="1">
    <source>
        <dbReference type="EMBL" id="PYE89630.1"/>
    </source>
</evidence>
<proteinExistence type="predicted"/>
<keyword evidence="2" id="KW-1185">Reference proteome</keyword>
<dbReference type="Proteomes" id="UP000247454">
    <property type="component" value="Unassembled WGS sequence"/>
</dbReference>
<name>A0A318TK10_9HYPH</name>
<sequence length="227" mass="25375">MMSPQMRKPLASDVSLELAIRAHSGTSHTPERRGENEVADYVSSILSFQEALAAVADTDEREFEAVAQAERYRENYINRLSAVWSSRSRLMSAMISGPANYPVHRQQKAYAAYEKKAREFYDWQDRAKKSAIKAIKAVGALPIEMPEGAKTGTEELQIGDVKIIVNHDIERVQIVFDGKPSPKVISELKGAAWNWSPRNGAWQRKITNNSIWSAKRIAAFADVKVAA</sequence>
<organism evidence="1 2">
    <name type="scientific">Phyllobacterium leguminum</name>
    <dbReference type="NCBI Taxonomy" id="314237"/>
    <lineage>
        <taxon>Bacteria</taxon>
        <taxon>Pseudomonadati</taxon>
        <taxon>Pseudomonadota</taxon>
        <taxon>Alphaproteobacteria</taxon>
        <taxon>Hyphomicrobiales</taxon>
        <taxon>Phyllobacteriaceae</taxon>
        <taxon>Phyllobacterium</taxon>
    </lineage>
</organism>
<dbReference type="OrthoDB" id="9803716at2"/>